<proteinExistence type="inferred from homology"/>
<dbReference type="InterPro" id="IPR003959">
    <property type="entry name" value="ATPase_AAA_core"/>
</dbReference>
<dbReference type="InterPro" id="IPR027417">
    <property type="entry name" value="P-loop_NTPase"/>
</dbReference>
<organism evidence="8">
    <name type="scientific">Aureoumbra lagunensis</name>
    <dbReference type="NCBI Taxonomy" id="44058"/>
    <lineage>
        <taxon>Eukaryota</taxon>
        <taxon>Sar</taxon>
        <taxon>Stramenopiles</taxon>
        <taxon>Ochrophyta</taxon>
        <taxon>Pelagophyceae</taxon>
        <taxon>Pelagomonadales</taxon>
        <taxon>Aureoumbra</taxon>
    </lineage>
</organism>
<dbReference type="AlphaFoldDB" id="A0A7S3JXF2"/>
<dbReference type="SMART" id="SM00382">
    <property type="entry name" value="AAA"/>
    <property type="match status" value="1"/>
</dbReference>
<dbReference type="GO" id="GO:0005664">
    <property type="term" value="C:nuclear origin of replication recognition complex"/>
    <property type="evidence" value="ECO:0007669"/>
    <property type="project" value="TreeGrafter"/>
</dbReference>
<dbReference type="EMBL" id="HBIJ01009559">
    <property type="protein sequence ID" value="CAE0365977.1"/>
    <property type="molecule type" value="Transcribed_RNA"/>
</dbReference>
<keyword evidence="4 6" id="KW-0238">DNA-binding</keyword>
<keyword evidence="6" id="KW-0067">ATP-binding</keyword>
<dbReference type="CDD" id="cd00009">
    <property type="entry name" value="AAA"/>
    <property type="match status" value="1"/>
</dbReference>
<comment type="subcellular location">
    <subcellularLocation>
        <location evidence="1 6">Nucleus</location>
    </subcellularLocation>
</comment>
<evidence type="ECO:0000259" key="7">
    <source>
        <dbReference type="SMART" id="SM00382"/>
    </source>
</evidence>
<dbReference type="SUPFAM" id="SSF52540">
    <property type="entry name" value="P-loop containing nucleoside triphosphate hydrolases"/>
    <property type="match status" value="1"/>
</dbReference>
<evidence type="ECO:0000256" key="6">
    <source>
        <dbReference type="RuleBase" id="RU365058"/>
    </source>
</evidence>
<dbReference type="GO" id="GO:0003688">
    <property type="term" value="F:DNA replication origin binding"/>
    <property type="evidence" value="ECO:0007669"/>
    <property type="project" value="TreeGrafter"/>
</dbReference>
<dbReference type="InterPro" id="IPR003593">
    <property type="entry name" value="AAA+_ATPase"/>
</dbReference>
<dbReference type="InterPro" id="IPR050311">
    <property type="entry name" value="ORC1/CDC6"/>
</dbReference>
<sequence>MGLVWDGDDGRLPLETLEIRCEGEKMYRSHSMQEEEIFDVGEYVVVEVDDGIIKKCAAEILKIEAESVIVRWLNSVDEIPKKKRPKLILADRDIFETEIVDRIEPDSIIAKIDVSSNPNEKKKNTYLRRYMYRCNAVVALTNDSETRRFGRGAADLRRFFCIAEEEKEIKHQPKKKLKKDDAWQQARLALELRSVPAHLPCRDRERDELIAFIRDALAANDGAGRSIYISGLPGTGKTATVRQVMRKFQVQFIEINAMRLPKPQHAYSLLWQTISKQLVSASAAARKLEHHFSSATTKTQMLVALIDELDYLVTPQGTILYNLFDWPTRKFSNLAVIGVANTMDLPERLEPKVRSRLGARRLVFKPYTFSDITQILQDRLTHYCSHLFHPQALQLTARKTAAYSGDLRRALNLASRALDLCLSRHGKQVQVTDVTHAFKLLAHSSHAPIIPSLAQFEILVLSAICLELKSQSLDEQHLTLDHLHARLARIFSLHSSGILRTLGLASSTTTLLSHSELLSILYRFHDAGLISIFPNPDEPRVPHLVLNSDASLLANLLLNDAKHPLAIALLGGHSSSSNTGR</sequence>
<accession>A0A7S3JXF2</accession>
<reference evidence="8" key="1">
    <citation type="submission" date="2021-01" db="EMBL/GenBank/DDBJ databases">
        <authorList>
            <person name="Corre E."/>
            <person name="Pelletier E."/>
            <person name="Niang G."/>
            <person name="Scheremetjew M."/>
            <person name="Finn R."/>
            <person name="Kale V."/>
            <person name="Holt S."/>
            <person name="Cochrane G."/>
            <person name="Meng A."/>
            <person name="Brown T."/>
            <person name="Cohen L."/>
        </authorList>
    </citation>
    <scope>NUCLEOTIDE SEQUENCE</scope>
    <source>
        <strain evidence="8">CCMP1510</strain>
    </source>
</reference>
<dbReference type="PANTHER" id="PTHR10763">
    <property type="entry name" value="CELL DIVISION CONTROL PROTEIN 6-RELATED"/>
    <property type="match status" value="1"/>
</dbReference>
<evidence type="ECO:0000256" key="1">
    <source>
        <dbReference type="ARBA" id="ARBA00004123"/>
    </source>
</evidence>
<dbReference type="Gene3D" id="3.40.50.300">
    <property type="entry name" value="P-loop containing nucleotide triphosphate hydrolases"/>
    <property type="match status" value="1"/>
</dbReference>
<dbReference type="InterPro" id="IPR043151">
    <property type="entry name" value="BAH_sf"/>
</dbReference>
<comment type="function">
    <text evidence="6">Component of the origin recognition complex (ORC) that binds origins of replication. DNA-binding is ATP-dependent, however specific DNA sequences that define origins of replication have not been identified so far. ORC is required to assemble the pre-replication complex necessary to initiate DNA replication.</text>
</comment>
<evidence type="ECO:0000256" key="4">
    <source>
        <dbReference type="ARBA" id="ARBA00023125"/>
    </source>
</evidence>
<dbReference type="GO" id="GO:0005524">
    <property type="term" value="F:ATP binding"/>
    <property type="evidence" value="ECO:0007669"/>
    <property type="project" value="UniProtKB-KW"/>
</dbReference>
<dbReference type="GO" id="GO:0006270">
    <property type="term" value="P:DNA replication initiation"/>
    <property type="evidence" value="ECO:0007669"/>
    <property type="project" value="TreeGrafter"/>
</dbReference>
<dbReference type="Gene3D" id="2.30.30.490">
    <property type="match status" value="1"/>
</dbReference>
<feature type="domain" description="AAA+ ATPase" evidence="7">
    <location>
        <begin position="223"/>
        <end position="368"/>
    </location>
</feature>
<name>A0A7S3JXF2_9STRA</name>
<comment type="subunit">
    <text evidence="6">ORC is composed of six subunits.</text>
</comment>
<keyword evidence="6" id="KW-0547">Nucleotide-binding</keyword>
<dbReference type="Gene3D" id="1.10.8.60">
    <property type="match status" value="1"/>
</dbReference>
<comment type="similarity">
    <text evidence="2 6">Belongs to the ORC1 family.</text>
</comment>
<keyword evidence="3 6" id="KW-0235">DNA replication</keyword>
<evidence type="ECO:0000256" key="5">
    <source>
        <dbReference type="ARBA" id="ARBA00023242"/>
    </source>
</evidence>
<keyword evidence="5 6" id="KW-0539">Nucleus</keyword>
<dbReference type="GO" id="GO:0033314">
    <property type="term" value="P:mitotic DNA replication checkpoint signaling"/>
    <property type="evidence" value="ECO:0007669"/>
    <property type="project" value="TreeGrafter"/>
</dbReference>
<evidence type="ECO:0000313" key="8">
    <source>
        <dbReference type="EMBL" id="CAE0365977.1"/>
    </source>
</evidence>
<evidence type="ECO:0000256" key="3">
    <source>
        <dbReference type="ARBA" id="ARBA00022705"/>
    </source>
</evidence>
<dbReference type="PANTHER" id="PTHR10763:SF23">
    <property type="entry name" value="ORIGIN RECOGNITION COMPLEX SUBUNIT 1"/>
    <property type="match status" value="1"/>
</dbReference>
<protein>
    <recommendedName>
        <fullName evidence="6">Origin recognition complex subunit 1</fullName>
    </recommendedName>
</protein>
<evidence type="ECO:0000256" key="2">
    <source>
        <dbReference type="ARBA" id="ARBA00008398"/>
    </source>
</evidence>
<gene>
    <name evidence="8" type="ORF">ALAG00032_LOCUS6721</name>
</gene>
<dbReference type="Pfam" id="PF00004">
    <property type="entry name" value="AAA"/>
    <property type="match status" value="1"/>
</dbReference>
<dbReference type="GO" id="GO:0016887">
    <property type="term" value="F:ATP hydrolysis activity"/>
    <property type="evidence" value="ECO:0007669"/>
    <property type="project" value="InterPro"/>
</dbReference>